<dbReference type="Proteomes" id="UP000439780">
    <property type="component" value="Unassembled WGS sequence"/>
</dbReference>
<proteinExistence type="predicted"/>
<keyword evidence="3" id="KW-1185">Reference proteome</keyword>
<keyword evidence="1" id="KW-1133">Transmembrane helix</keyword>
<reference evidence="2 3" key="1">
    <citation type="submission" date="2019-12" db="EMBL/GenBank/DDBJ databases">
        <title>Genomic-based taxomic classification of the family Erythrobacteraceae.</title>
        <authorList>
            <person name="Xu L."/>
        </authorList>
    </citation>
    <scope>NUCLEOTIDE SEQUENCE [LARGE SCALE GENOMIC DNA]</scope>
    <source>
        <strain evidence="2 3">KEMB 9005-328</strain>
    </source>
</reference>
<keyword evidence="1" id="KW-0812">Transmembrane</keyword>
<keyword evidence="1" id="KW-0472">Membrane</keyword>
<comment type="caution">
    <text evidence="2">The sequence shown here is derived from an EMBL/GenBank/DDBJ whole genome shotgun (WGS) entry which is preliminary data.</text>
</comment>
<organism evidence="2 3">
    <name type="scientific">Qipengyuania algicida</name>
    <dbReference type="NCBI Taxonomy" id="1836209"/>
    <lineage>
        <taxon>Bacteria</taxon>
        <taxon>Pseudomonadati</taxon>
        <taxon>Pseudomonadota</taxon>
        <taxon>Alphaproteobacteria</taxon>
        <taxon>Sphingomonadales</taxon>
        <taxon>Erythrobacteraceae</taxon>
        <taxon>Qipengyuania</taxon>
    </lineage>
</organism>
<protein>
    <submittedName>
        <fullName evidence="2">Uncharacterized protein</fullName>
    </submittedName>
</protein>
<feature type="transmembrane region" description="Helical" evidence="1">
    <location>
        <begin position="6"/>
        <end position="26"/>
    </location>
</feature>
<evidence type="ECO:0000313" key="3">
    <source>
        <dbReference type="Proteomes" id="UP000439780"/>
    </source>
</evidence>
<dbReference type="AlphaFoldDB" id="A0A845AHQ9"/>
<evidence type="ECO:0000256" key="1">
    <source>
        <dbReference type="SAM" id="Phobius"/>
    </source>
</evidence>
<feature type="transmembrane region" description="Helical" evidence="1">
    <location>
        <begin position="33"/>
        <end position="52"/>
    </location>
</feature>
<evidence type="ECO:0000313" key="2">
    <source>
        <dbReference type="EMBL" id="MXP29164.1"/>
    </source>
</evidence>
<accession>A0A845AHQ9</accession>
<dbReference type="EMBL" id="WTYA01000007">
    <property type="protein sequence ID" value="MXP29164.1"/>
    <property type="molecule type" value="Genomic_DNA"/>
</dbReference>
<name>A0A845AHQ9_9SPHN</name>
<sequence>MGDWVLSLMMLTAVALLGGAAVSWRARKDRKRALLMVVLAAVIVANVVIWTLPGPDGAQSPLQQAGQDQ</sequence>
<gene>
    <name evidence="2" type="ORF">GRI58_10060</name>
</gene>